<organism evidence="1">
    <name type="scientific">viral metagenome</name>
    <dbReference type="NCBI Taxonomy" id="1070528"/>
    <lineage>
        <taxon>unclassified sequences</taxon>
        <taxon>metagenomes</taxon>
        <taxon>organismal metagenomes</taxon>
    </lineage>
</organism>
<protein>
    <submittedName>
        <fullName evidence="1">Uncharacterized protein</fullName>
    </submittedName>
</protein>
<gene>
    <name evidence="1" type="ORF">MM415B02918_0008</name>
</gene>
<accession>A0A6M3L1S0</accession>
<name>A0A6M3L1S0_9ZZZZ</name>
<evidence type="ECO:0000313" key="1">
    <source>
        <dbReference type="EMBL" id="QJA87671.1"/>
    </source>
</evidence>
<reference evidence="1" key="1">
    <citation type="submission" date="2020-03" db="EMBL/GenBank/DDBJ databases">
        <title>The deep terrestrial virosphere.</title>
        <authorList>
            <person name="Holmfeldt K."/>
            <person name="Nilsson E."/>
            <person name="Simone D."/>
            <person name="Lopez-Fernandez M."/>
            <person name="Wu X."/>
            <person name="de Brujin I."/>
            <person name="Lundin D."/>
            <person name="Andersson A."/>
            <person name="Bertilsson S."/>
            <person name="Dopson M."/>
        </authorList>
    </citation>
    <scope>NUCLEOTIDE SEQUENCE</scope>
    <source>
        <strain evidence="1">MM415B02918</strain>
    </source>
</reference>
<sequence length="82" mass="9429">MKRIERFEDMSRRGRLAVHQQIDGDVIITVIPDPDERPRHQINSAEFCTLTGGGQSPNTRKALQDLIEAMEKDNKENPQNRD</sequence>
<proteinExistence type="predicted"/>
<dbReference type="AlphaFoldDB" id="A0A6M3L1S0"/>
<dbReference type="EMBL" id="MT142725">
    <property type="protein sequence ID" value="QJA87671.1"/>
    <property type="molecule type" value="Genomic_DNA"/>
</dbReference>